<dbReference type="InterPro" id="IPR043502">
    <property type="entry name" value="DNA/RNA_pol_sf"/>
</dbReference>
<evidence type="ECO:0000256" key="8">
    <source>
        <dbReference type="SAM" id="MobiDB-lite"/>
    </source>
</evidence>
<keyword evidence="7" id="KW-0479">Metal-binding</keyword>
<dbReference type="Gene3D" id="3.30.70.270">
    <property type="match status" value="2"/>
</dbReference>
<feature type="region of interest" description="Disordered" evidence="8">
    <location>
        <begin position="226"/>
        <end position="247"/>
    </location>
</feature>
<dbReference type="InterPro" id="IPR001878">
    <property type="entry name" value="Znf_CCHC"/>
</dbReference>
<keyword evidence="4" id="KW-0255">Endonuclease</keyword>
<dbReference type="SUPFAM" id="SSF56672">
    <property type="entry name" value="DNA/RNA polymerases"/>
    <property type="match status" value="1"/>
</dbReference>
<evidence type="ECO:0000256" key="1">
    <source>
        <dbReference type="ARBA" id="ARBA00022679"/>
    </source>
</evidence>
<keyword evidence="2" id="KW-0548">Nucleotidyltransferase</keyword>
<accession>A0ABQ5IA08</accession>
<dbReference type="EMBL" id="BQNB010020518">
    <property type="protein sequence ID" value="GJT96850.1"/>
    <property type="molecule type" value="Genomic_DNA"/>
</dbReference>
<evidence type="ECO:0000256" key="5">
    <source>
        <dbReference type="ARBA" id="ARBA00022801"/>
    </source>
</evidence>
<proteinExistence type="predicted"/>
<keyword evidence="1" id="KW-0808">Transferase</keyword>
<evidence type="ECO:0000256" key="6">
    <source>
        <dbReference type="ARBA" id="ARBA00022918"/>
    </source>
</evidence>
<organism evidence="10 11">
    <name type="scientific">Tanacetum coccineum</name>
    <dbReference type="NCBI Taxonomy" id="301880"/>
    <lineage>
        <taxon>Eukaryota</taxon>
        <taxon>Viridiplantae</taxon>
        <taxon>Streptophyta</taxon>
        <taxon>Embryophyta</taxon>
        <taxon>Tracheophyta</taxon>
        <taxon>Spermatophyta</taxon>
        <taxon>Magnoliopsida</taxon>
        <taxon>eudicotyledons</taxon>
        <taxon>Gunneridae</taxon>
        <taxon>Pentapetalae</taxon>
        <taxon>asterids</taxon>
        <taxon>campanulids</taxon>
        <taxon>Asterales</taxon>
        <taxon>Asteraceae</taxon>
        <taxon>Asteroideae</taxon>
        <taxon>Anthemideae</taxon>
        <taxon>Anthemidinae</taxon>
        <taxon>Tanacetum</taxon>
    </lineage>
</organism>
<dbReference type="InterPro" id="IPR043128">
    <property type="entry name" value="Rev_trsase/Diguanyl_cyclase"/>
</dbReference>
<evidence type="ECO:0000256" key="4">
    <source>
        <dbReference type="ARBA" id="ARBA00022759"/>
    </source>
</evidence>
<evidence type="ECO:0000313" key="11">
    <source>
        <dbReference type="Proteomes" id="UP001151760"/>
    </source>
</evidence>
<dbReference type="InterPro" id="IPR041373">
    <property type="entry name" value="RT_RNaseH"/>
</dbReference>
<evidence type="ECO:0000313" key="10">
    <source>
        <dbReference type="EMBL" id="GJT96850.1"/>
    </source>
</evidence>
<evidence type="ECO:0000256" key="3">
    <source>
        <dbReference type="ARBA" id="ARBA00022722"/>
    </source>
</evidence>
<dbReference type="CDD" id="cd09274">
    <property type="entry name" value="RNase_HI_RT_Ty3"/>
    <property type="match status" value="1"/>
</dbReference>
<dbReference type="Pfam" id="PF00098">
    <property type="entry name" value="zf-CCHC"/>
    <property type="match status" value="1"/>
</dbReference>
<dbReference type="PANTHER" id="PTHR37984">
    <property type="entry name" value="PROTEIN CBG26694"/>
    <property type="match status" value="1"/>
</dbReference>
<evidence type="ECO:0000259" key="9">
    <source>
        <dbReference type="PROSITE" id="PS50158"/>
    </source>
</evidence>
<keyword evidence="11" id="KW-1185">Reference proteome</keyword>
<dbReference type="Pfam" id="PF17917">
    <property type="entry name" value="RT_RNaseH"/>
    <property type="match status" value="1"/>
</dbReference>
<gene>
    <name evidence="10" type="ORF">Tco_1092368</name>
</gene>
<dbReference type="Gene3D" id="4.10.60.10">
    <property type="entry name" value="Zinc finger, CCHC-type"/>
    <property type="match status" value="1"/>
</dbReference>
<keyword evidence="5" id="KW-0378">Hydrolase</keyword>
<reference evidence="10" key="1">
    <citation type="journal article" date="2022" name="Int. J. Mol. Sci.">
        <title>Draft Genome of Tanacetum Coccineum: Genomic Comparison of Closely Related Tanacetum-Family Plants.</title>
        <authorList>
            <person name="Yamashiro T."/>
            <person name="Shiraishi A."/>
            <person name="Nakayama K."/>
            <person name="Satake H."/>
        </authorList>
    </citation>
    <scope>NUCLEOTIDE SEQUENCE</scope>
</reference>
<keyword evidence="3" id="KW-0540">Nuclease</keyword>
<evidence type="ECO:0000256" key="7">
    <source>
        <dbReference type="PROSITE-ProRule" id="PRU00047"/>
    </source>
</evidence>
<dbReference type="InterPro" id="IPR050951">
    <property type="entry name" value="Retrovirus_Pol_polyprotein"/>
</dbReference>
<feature type="domain" description="CCHC-type" evidence="9">
    <location>
        <begin position="257"/>
        <end position="272"/>
    </location>
</feature>
<comment type="caution">
    <text evidence="10">The sequence shown here is derived from an EMBL/GenBank/DDBJ whole genome shotgun (WGS) entry which is preliminary data.</text>
</comment>
<name>A0ABQ5IA08_9ASTR</name>
<keyword evidence="6 10" id="KW-0695">RNA-directed DNA polymerase</keyword>
<keyword evidence="7" id="KW-0863">Zinc-finger</keyword>
<dbReference type="SUPFAM" id="SSF57756">
    <property type="entry name" value="Retrovirus zinc finger-like domains"/>
    <property type="match status" value="1"/>
</dbReference>
<reference evidence="10" key="2">
    <citation type="submission" date="2022-01" db="EMBL/GenBank/DDBJ databases">
        <authorList>
            <person name="Yamashiro T."/>
            <person name="Shiraishi A."/>
            <person name="Satake H."/>
            <person name="Nakayama K."/>
        </authorList>
    </citation>
    <scope>NUCLEOTIDE SEQUENCE</scope>
</reference>
<dbReference type="GO" id="GO:0003964">
    <property type="term" value="F:RNA-directed DNA polymerase activity"/>
    <property type="evidence" value="ECO:0007669"/>
    <property type="project" value="UniProtKB-KW"/>
</dbReference>
<dbReference type="Proteomes" id="UP001151760">
    <property type="component" value="Unassembled WGS sequence"/>
</dbReference>
<sequence length="721" mass="82208">MYHLFRSLSSPGVLPVTMSIPWLRSSHCLLLDSPTHQSPGYIRSRPCEEDLEVDDVVDPEEGIQQTIQMTEEMMIRSAPGRPMSRVLEYGIRDTGMFLVGHPGRLHRWGPPYEGVKPRELLSCLLTVERRGEIIHISARMMHDTTVVQVVVAVLMEEDGLTSRAAWAHSGWIACDQTHRGIITSDYDYRRQRLLEPDAVQRRACGSGLAIPRLDYDCSYCTERPTTAKQQQPQNNNIQQRFNKQPRPKGANTNAIVCFECGAPGHFKSNCPQWKNKNQGNGNGVARAYAVEVAGQNPVQTTFVFPPDGRRRSNGKRYQSYKNFPEVYPEDLARPSTYQDKWEFHYRSSTGAAPVARWHLIDWPPSEMIGIGGINYKSFSGQRLLPFGLTNELDVFMDIMNRLLKKEELYAKFSKCEFWLPKVQFLGHVIDNKGIHVDPAKIESVKDWASPKTPTEIRQFLGLAGYYRRFIEGFSKIAKPMTKLTQKKVKFEWGDKQEAAFQLLKQKLCSAPILALPEGSEDFIAYCDASKKGLGAVLMQREKVISYASRQLKIHEKNYTTHDLELGAVVFALKIWRHYLYGTKCTVFTDHKSLQHILDQKELNMRQRRWLELLSDYDCDIRYHPGKANVVADALSRKEREPPLRVRALVMTISLDLPKQILNAQTEVRKPENIKSEDVGGMLIENAKFPGQLGRKSWNLVRMEPYASMAGVGYLVMVICGL</sequence>
<dbReference type="PROSITE" id="PS50158">
    <property type="entry name" value="ZF_CCHC"/>
    <property type="match status" value="1"/>
</dbReference>
<protein>
    <submittedName>
        <fullName evidence="10">Reverse transcriptase domain-containing protein</fullName>
    </submittedName>
</protein>
<dbReference type="InterPro" id="IPR036875">
    <property type="entry name" value="Znf_CCHC_sf"/>
</dbReference>
<keyword evidence="7" id="KW-0862">Zinc</keyword>
<dbReference type="SMART" id="SM00343">
    <property type="entry name" value="ZnF_C2HC"/>
    <property type="match status" value="1"/>
</dbReference>
<feature type="compositionally biased region" description="Low complexity" evidence="8">
    <location>
        <begin position="229"/>
        <end position="239"/>
    </location>
</feature>
<dbReference type="Gene3D" id="3.10.20.370">
    <property type="match status" value="1"/>
</dbReference>
<dbReference type="PANTHER" id="PTHR37984:SF5">
    <property type="entry name" value="PROTEIN NYNRIN-LIKE"/>
    <property type="match status" value="1"/>
</dbReference>
<evidence type="ECO:0000256" key="2">
    <source>
        <dbReference type="ARBA" id="ARBA00022695"/>
    </source>
</evidence>